<evidence type="ECO:0000256" key="1">
    <source>
        <dbReference type="ARBA" id="ARBA00008226"/>
    </source>
</evidence>
<dbReference type="InterPro" id="IPR018164">
    <property type="entry name" value="Ala-tRNA-synth_IIc_N"/>
</dbReference>
<evidence type="ECO:0000313" key="12">
    <source>
        <dbReference type="EMBL" id="AGX89114.1"/>
    </source>
</evidence>
<evidence type="ECO:0000313" key="13">
    <source>
        <dbReference type="Proteomes" id="UP000017119"/>
    </source>
</evidence>
<protein>
    <recommendedName>
        <fullName evidence="2">alanine--tRNA ligase</fullName>
        <ecNumber evidence="2">6.1.1.7</ecNumber>
    </recommendedName>
</protein>
<dbReference type="PATRIC" id="fig|1403316.3.peg.338"/>
<evidence type="ECO:0000259" key="11">
    <source>
        <dbReference type="PROSITE" id="PS50860"/>
    </source>
</evidence>
<sequence>MIKVSPAELKELWIKYFSSKGHEVIPPHSLIPPEYDKSTLFINSGLCAIKKSFIEGNEASSKICTSIQKVVRTVDITSIEEDSWHSTYFEMMGNFSIGGYFKREAIQYAIEFLITLLKINKNNLVITVYEEDSESELIWRELLGEEIPILKLGKANFWEIGEGPCGPCTEIYYDRGEKYDLENKSLKLLTEGINNERYIEIWNIVFSQFWVTKDKEYLELKRKNIDTGAGLERIITILEEAENIFYSSCFYPLIKKIEELSIQNYSSSKAHFQIIADHLRTLTLLISEGVSPSNKGRGYVVKKLIRRVATSLKILGIKDYLNALPSLLEISISLLSPLHSFLLEKIENIKEIILSECQIFEKVLNNFYKRIIQELEQKNNNLEERLFILVEREGAPLALIEKVLSERKVDFSKEKFLKLFEEHRNKSKNAKFSNAFDLKNNY</sequence>
<keyword evidence="5" id="KW-0547">Nucleotide-binding</keyword>
<dbReference type="GO" id="GO:0005829">
    <property type="term" value="C:cytosol"/>
    <property type="evidence" value="ECO:0007669"/>
    <property type="project" value="TreeGrafter"/>
</dbReference>
<dbReference type="Gene3D" id="3.30.930.10">
    <property type="entry name" value="Bira Bifunctional Protein, Domain 2"/>
    <property type="match status" value="1"/>
</dbReference>
<organism evidence="12 13">
    <name type="scientific">Mycoplasma parvum str. Indiana</name>
    <dbReference type="NCBI Taxonomy" id="1403316"/>
    <lineage>
        <taxon>Bacteria</taxon>
        <taxon>Bacillati</taxon>
        <taxon>Mycoplasmatota</taxon>
        <taxon>Mollicutes</taxon>
        <taxon>Mycoplasmataceae</taxon>
        <taxon>Mycoplasma</taxon>
    </lineage>
</organism>
<dbReference type="EC" id="6.1.1.7" evidence="2"/>
<dbReference type="KEGG" id="mpv:PRV_01865"/>
<dbReference type="PANTHER" id="PTHR11777">
    <property type="entry name" value="ALANYL-TRNA SYNTHETASE"/>
    <property type="match status" value="1"/>
</dbReference>
<evidence type="ECO:0000256" key="8">
    <source>
        <dbReference type="ARBA" id="ARBA00022917"/>
    </source>
</evidence>
<dbReference type="GO" id="GO:0004813">
    <property type="term" value="F:alanine-tRNA ligase activity"/>
    <property type="evidence" value="ECO:0007669"/>
    <property type="project" value="UniProtKB-EC"/>
</dbReference>
<keyword evidence="6" id="KW-0067">ATP-binding</keyword>
<dbReference type="HOGENOM" id="CLU_004485_0_1_14"/>
<gene>
    <name evidence="12" type="ORF">PRV_01865</name>
</gene>
<dbReference type="OrthoDB" id="9803884at2"/>
<dbReference type="PANTHER" id="PTHR11777:SF9">
    <property type="entry name" value="ALANINE--TRNA LIGASE, CYTOPLASMIC"/>
    <property type="match status" value="1"/>
</dbReference>
<feature type="domain" description="Alanyl-transfer RNA synthetases family profile" evidence="11">
    <location>
        <begin position="4"/>
        <end position="442"/>
    </location>
</feature>
<dbReference type="InterPro" id="IPR018165">
    <property type="entry name" value="Ala-tRNA-synth_IIc_core"/>
</dbReference>
<dbReference type="Pfam" id="PF01411">
    <property type="entry name" value="tRNA-synt_2c"/>
    <property type="match status" value="1"/>
</dbReference>
<name>U5NG06_9MOLU</name>
<dbReference type="InterPro" id="IPR002318">
    <property type="entry name" value="Ala-tRNA-lgiase_IIc"/>
</dbReference>
<evidence type="ECO:0000256" key="9">
    <source>
        <dbReference type="ARBA" id="ARBA00023146"/>
    </source>
</evidence>
<accession>U5NG06</accession>
<keyword evidence="8" id="KW-0648">Protein biosynthesis</keyword>
<feature type="coiled-coil region" evidence="10">
    <location>
        <begin position="365"/>
        <end position="392"/>
    </location>
</feature>
<dbReference type="SUPFAM" id="SSF101353">
    <property type="entry name" value="Putative anticodon-binding domain of alanyl-tRNA synthetase (AlaRS)"/>
    <property type="match status" value="1"/>
</dbReference>
<comment type="similarity">
    <text evidence="1">Belongs to the class-II aminoacyl-tRNA synthetase family.</text>
</comment>
<evidence type="ECO:0000256" key="4">
    <source>
        <dbReference type="ARBA" id="ARBA00022598"/>
    </source>
</evidence>
<dbReference type="InterPro" id="IPR045864">
    <property type="entry name" value="aa-tRNA-synth_II/BPL/LPL"/>
</dbReference>
<dbReference type="STRING" id="1403316.PRV_01865"/>
<dbReference type="EMBL" id="CP006771">
    <property type="protein sequence ID" value="AGX89114.1"/>
    <property type="molecule type" value="Genomic_DNA"/>
</dbReference>
<evidence type="ECO:0000256" key="6">
    <source>
        <dbReference type="ARBA" id="ARBA00022840"/>
    </source>
</evidence>
<keyword evidence="3" id="KW-0820">tRNA-binding</keyword>
<reference evidence="12 13" key="1">
    <citation type="journal article" date="2013" name="Genome Announc.">
        <title>Genome Sequence of Mycoplasma parvum (Formerly Eperythrozoon parvum), a Diminutive Hemoplasma of the Pig.</title>
        <authorList>
            <person name="do Nascimento N.C."/>
            <person name="Dos Santos A.P."/>
            <person name="Chu Y."/>
            <person name="Guimaraes A.M."/>
            <person name="Pagliaro A."/>
            <person name="Messick J.B."/>
        </authorList>
    </citation>
    <scope>NUCLEOTIDE SEQUENCE [LARGE SCALE GENOMIC DNA]</scope>
    <source>
        <strain evidence="12 13">Indiana</strain>
    </source>
</reference>
<dbReference type="GO" id="GO:0000049">
    <property type="term" value="F:tRNA binding"/>
    <property type="evidence" value="ECO:0007669"/>
    <property type="project" value="UniProtKB-KW"/>
</dbReference>
<dbReference type="GO" id="GO:0006419">
    <property type="term" value="P:alanyl-tRNA aminoacylation"/>
    <property type="evidence" value="ECO:0007669"/>
    <property type="project" value="InterPro"/>
</dbReference>
<keyword evidence="9 12" id="KW-0030">Aminoacyl-tRNA synthetase</keyword>
<dbReference type="GO" id="GO:0002161">
    <property type="term" value="F:aminoacyl-tRNA deacylase activity"/>
    <property type="evidence" value="ECO:0007669"/>
    <property type="project" value="TreeGrafter"/>
</dbReference>
<dbReference type="PRINTS" id="PR00980">
    <property type="entry name" value="TRNASYNTHALA"/>
</dbReference>
<dbReference type="GO" id="GO:0005524">
    <property type="term" value="F:ATP binding"/>
    <property type="evidence" value="ECO:0007669"/>
    <property type="project" value="UniProtKB-KW"/>
</dbReference>
<dbReference type="RefSeq" id="WP_022769854.1">
    <property type="nucleotide sequence ID" value="NC_022575.1"/>
</dbReference>
<dbReference type="SUPFAM" id="SSF55681">
    <property type="entry name" value="Class II aaRS and biotin synthetases"/>
    <property type="match status" value="1"/>
</dbReference>
<evidence type="ECO:0000256" key="7">
    <source>
        <dbReference type="ARBA" id="ARBA00022884"/>
    </source>
</evidence>
<dbReference type="InterPro" id="IPR018162">
    <property type="entry name" value="Ala-tRNA-ligase_IIc_anticod-bd"/>
</dbReference>
<keyword evidence="13" id="KW-1185">Reference proteome</keyword>
<evidence type="ECO:0000256" key="10">
    <source>
        <dbReference type="SAM" id="Coils"/>
    </source>
</evidence>
<dbReference type="PROSITE" id="PS50860">
    <property type="entry name" value="AA_TRNA_LIGASE_II_ALA"/>
    <property type="match status" value="1"/>
</dbReference>
<proteinExistence type="inferred from homology"/>
<keyword evidence="10" id="KW-0175">Coiled coil</keyword>
<dbReference type="CDD" id="cd00673">
    <property type="entry name" value="AlaRS_core"/>
    <property type="match status" value="1"/>
</dbReference>
<dbReference type="InterPro" id="IPR050058">
    <property type="entry name" value="Ala-tRNA_ligase"/>
</dbReference>
<evidence type="ECO:0000256" key="3">
    <source>
        <dbReference type="ARBA" id="ARBA00022555"/>
    </source>
</evidence>
<keyword evidence="4" id="KW-0436">Ligase</keyword>
<dbReference type="AlphaFoldDB" id="U5NG06"/>
<keyword evidence="7" id="KW-0694">RNA-binding</keyword>
<evidence type="ECO:0000256" key="2">
    <source>
        <dbReference type="ARBA" id="ARBA00013168"/>
    </source>
</evidence>
<evidence type="ECO:0000256" key="5">
    <source>
        <dbReference type="ARBA" id="ARBA00022741"/>
    </source>
</evidence>
<dbReference type="Proteomes" id="UP000017119">
    <property type="component" value="Chromosome"/>
</dbReference>